<reference evidence="9 10" key="1">
    <citation type="submission" date="2016-10" db="EMBL/GenBank/DDBJ databases">
        <authorList>
            <person name="de Groot N.N."/>
        </authorList>
    </citation>
    <scope>NUCLEOTIDE SEQUENCE [LARGE SCALE GENOMIC DNA]</scope>
    <source>
        <strain evidence="9 10">743A</strain>
    </source>
</reference>
<protein>
    <submittedName>
        <fullName evidence="9">Threonine/homoserine efflux transporter RhtA</fullName>
    </submittedName>
</protein>
<feature type="transmembrane region" description="Helical" evidence="7">
    <location>
        <begin position="267"/>
        <end position="285"/>
    </location>
</feature>
<sequence>MNNYIKGIALALISAIAYSIMPIFAVNVYKYEISTFNLLLIRFSISAIVLLVYTIIKYKIPKLNKKDLIIFIILGSVLYTMQAIFHFLSVKYISPSLAILILFTYPLFVCVISAIMNRESISPKTIASIIISFLGLILVLNNKLETIDMHGVLLSIGAALAYSVYTVIGAIAVKNQKPIITTTYVTLFAALSIFLITIINGEFTFNYNEEAIPYIFGIIFVCTIIADFCFFKSLELIGSTNVATLGMIEPLSTSIFSFLLLKEVLKTIQYIGILITIFGCISIVYKNTKKGDVVSEHKL</sequence>
<keyword evidence="4 7" id="KW-0812">Transmembrane</keyword>
<evidence type="ECO:0000256" key="6">
    <source>
        <dbReference type="ARBA" id="ARBA00023136"/>
    </source>
</evidence>
<evidence type="ECO:0000313" key="10">
    <source>
        <dbReference type="Proteomes" id="UP000199659"/>
    </source>
</evidence>
<keyword evidence="6 7" id="KW-0472">Membrane</keyword>
<keyword evidence="3" id="KW-1003">Cell membrane</keyword>
<evidence type="ECO:0000256" key="5">
    <source>
        <dbReference type="ARBA" id="ARBA00022989"/>
    </source>
</evidence>
<evidence type="ECO:0000256" key="4">
    <source>
        <dbReference type="ARBA" id="ARBA00022692"/>
    </source>
</evidence>
<feature type="transmembrane region" description="Helical" evidence="7">
    <location>
        <begin position="152"/>
        <end position="172"/>
    </location>
</feature>
<evidence type="ECO:0000256" key="2">
    <source>
        <dbReference type="ARBA" id="ARBA00007362"/>
    </source>
</evidence>
<name>A0A1I6IWE3_9FIRM</name>
<organism evidence="9 10">
    <name type="scientific">Anaeromicropila populeti</name>
    <dbReference type="NCBI Taxonomy" id="37658"/>
    <lineage>
        <taxon>Bacteria</taxon>
        <taxon>Bacillati</taxon>
        <taxon>Bacillota</taxon>
        <taxon>Clostridia</taxon>
        <taxon>Lachnospirales</taxon>
        <taxon>Lachnospiraceae</taxon>
        <taxon>Anaeromicropila</taxon>
    </lineage>
</organism>
<dbReference type="InterPro" id="IPR050638">
    <property type="entry name" value="AA-Vitamin_Transporters"/>
</dbReference>
<dbReference type="RefSeq" id="WP_092559776.1">
    <property type="nucleotide sequence ID" value="NZ_FOYZ01000004.1"/>
</dbReference>
<keyword evidence="5 7" id="KW-1133">Transmembrane helix</keyword>
<evidence type="ECO:0000259" key="8">
    <source>
        <dbReference type="Pfam" id="PF00892"/>
    </source>
</evidence>
<gene>
    <name evidence="9" type="ORF">SAMN05661086_01178</name>
</gene>
<feature type="transmembrane region" description="Helical" evidence="7">
    <location>
        <begin position="7"/>
        <end position="29"/>
    </location>
</feature>
<dbReference type="Proteomes" id="UP000199659">
    <property type="component" value="Unassembled WGS sequence"/>
</dbReference>
<keyword evidence="10" id="KW-1185">Reference proteome</keyword>
<accession>A0A1I6IWE3</accession>
<evidence type="ECO:0000313" key="9">
    <source>
        <dbReference type="EMBL" id="SFR71001.1"/>
    </source>
</evidence>
<dbReference type="InterPro" id="IPR037185">
    <property type="entry name" value="EmrE-like"/>
</dbReference>
<feature type="domain" description="EamA" evidence="8">
    <location>
        <begin position="6"/>
        <end position="140"/>
    </location>
</feature>
<dbReference type="PANTHER" id="PTHR32322:SF18">
    <property type="entry name" value="S-ADENOSYLMETHIONINE_S-ADENOSYLHOMOCYSTEINE TRANSPORTER"/>
    <property type="match status" value="1"/>
</dbReference>
<proteinExistence type="inferred from homology"/>
<feature type="transmembrane region" description="Helical" evidence="7">
    <location>
        <begin position="35"/>
        <end position="56"/>
    </location>
</feature>
<dbReference type="AlphaFoldDB" id="A0A1I6IWE3"/>
<feature type="transmembrane region" description="Helical" evidence="7">
    <location>
        <begin position="93"/>
        <end position="114"/>
    </location>
</feature>
<evidence type="ECO:0000256" key="1">
    <source>
        <dbReference type="ARBA" id="ARBA00004651"/>
    </source>
</evidence>
<evidence type="ECO:0000256" key="3">
    <source>
        <dbReference type="ARBA" id="ARBA00022475"/>
    </source>
</evidence>
<dbReference type="Pfam" id="PF00892">
    <property type="entry name" value="EamA"/>
    <property type="match status" value="2"/>
</dbReference>
<feature type="transmembrane region" description="Helical" evidence="7">
    <location>
        <begin position="121"/>
        <end position="140"/>
    </location>
</feature>
<feature type="transmembrane region" description="Helical" evidence="7">
    <location>
        <begin position="179"/>
        <end position="199"/>
    </location>
</feature>
<comment type="similarity">
    <text evidence="2">Belongs to the EamA transporter family.</text>
</comment>
<feature type="transmembrane region" description="Helical" evidence="7">
    <location>
        <begin position="68"/>
        <end position="87"/>
    </location>
</feature>
<dbReference type="GO" id="GO:0005886">
    <property type="term" value="C:plasma membrane"/>
    <property type="evidence" value="ECO:0007669"/>
    <property type="project" value="UniProtKB-SubCell"/>
</dbReference>
<feature type="transmembrane region" description="Helical" evidence="7">
    <location>
        <begin position="242"/>
        <end position="261"/>
    </location>
</feature>
<dbReference type="PANTHER" id="PTHR32322">
    <property type="entry name" value="INNER MEMBRANE TRANSPORTER"/>
    <property type="match status" value="1"/>
</dbReference>
<dbReference type="STRING" id="37658.SAMN05661086_01178"/>
<dbReference type="OrthoDB" id="9808556at2"/>
<feature type="transmembrane region" description="Helical" evidence="7">
    <location>
        <begin position="211"/>
        <end position="230"/>
    </location>
</feature>
<dbReference type="InterPro" id="IPR000620">
    <property type="entry name" value="EamA_dom"/>
</dbReference>
<feature type="domain" description="EamA" evidence="8">
    <location>
        <begin position="151"/>
        <end position="284"/>
    </location>
</feature>
<dbReference type="EMBL" id="FOYZ01000004">
    <property type="protein sequence ID" value="SFR71001.1"/>
    <property type="molecule type" value="Genomic_DNA"/>
</dbReference>
<dbReference type="SUPFAM" id="SSF103481">
    <property type="entry name" value="Multidrug resistance efflux transporter EmrE"/>
    <property type="match status" value="2"/>
</dbReference>
<comment type="subcellular location">
    <subcellularLocation>
        <location evidence="1">Cell membrane</location>
        <topology evidence="1">Multi-pass membrane protein</topology>
    </subcellularLocation>
</comment>
<evidence type="ECO:0000256" key="7">
    <source>
        <dbReference type="SAM" id="Phobius"/>
    </source>
</evidence>